<feature type="compositionally biased region" description="Polar residues" evidence="1">
    <location>
        <begin position="43"/>
        <end position="62"/>
    </location>
</feature>
<evidence type="ECO:0000313" key="2">
    <source>
        <dbReference type="EMBL" id="MED6241088.1"/>
    </source>
</evidence>
<feature type="region of interest" description="Disordered" evidence="1">
    <location>
        <begin position="42"/>
        <end position="62"/>
    </location>
</feature>
<dbReference type="Proteomes" id="UP001345963">
    <property type="component" value="Unassembled WGS sequence"/>
</dbReference>
<comment type="caution">
    <text evidence="2">The sequence shown here is derived from an EMBL/GenBank/DDBJ whole genome shotgun (WGS) entry which is preliminary data.</text>
</comment>
<organism evidence="2 3">
    <name type="scientific">Ataeniobius toweri</name>
    <dbReference type="NCBI Taxonomy" id="208326"/>
    <lineage>
        <taxon>Eukaryota</taxon>
        <taxon>Metazoa</taxon>
        <taxon>Chordata</taxon>
        <taxon>Craniata</taxon>
        <taxon>Vertebrata</taxon>
        <taxon>Euteleostomi</taxon>
        <taxon>Actinopterygii</taxon>
        <taxon>Neopterygii</taxon>
        <taxon>Teleostei</taxon>
        <taxon>Neoteleostei</taxon>
        <taxon>Acanthomorphata</taxon>
        <taxon>Ovalentaria</taxon>
        <taxon>Atherinomorphae</taxon>
        <taxon>Cyprinodontiformes</taxon>
        <taxon>Goodeidae</taxon>
        <taxon>Ataeniobius</taxon>
    </lineage>
</organism>
<accession>A0ABU7AT24</accession>
<keyword evidence="3" id="KW-1185">Reference proteome</keyword>
<protein>
    <submittedName>
        <fullName evidence="2">Uncharacterized protein</fullName>
    </submittedName>
</protein>
<evidence type="ECO:0000313" key="3">
    <source>
        <dbReference type="Proteomes" id="UP001345963"/>
    </source>
</evidence>
<sequence>MFIASDQHSAVTTWTRKLLTICRAKMTSLFKVVMGKLKMPAATRTSKGTGSEYSNSTTTSPEMTYTDILDSIEQKLTSLEARLALVEVPQKKIQALKELLEYCQNR</sequence>
<gene>
    <name evidence="2" type="ORF">ATANTOWER_025583</name>
</gene>
<reference evidence="2 3" key="1">
    <citation type="submission" date="2021-07" db="EMBL/GenBank/DDBJ databases">
        <authorList>
            <person name="Palmer J.M."/>
        </authorList>
    </citation>
    <scope>NUCLEOTIDE SEQUENCE [LARGE SCALE GENOMIC DNA]</scope>
    <source>
        <strain evidence="2 3">AT_MEX2019</strain>
        <tissue evidence="2">Muscle</tissue>
    </source>
</reference>
<name>A0ABU7AT24_9TELE</name>
<dbReference type="EMBL" id="JAHUTI010029563">
    <property type="protein sequence ID" value="MED6241088.1"/>
    <property type="molecule type" value="Genomic_DNA"/>
</dbReference>
<proteinExistence type="predicted"/>
<evidence type="ECO:0000256" key="1">
    <source>
        <dbReference type="SAM" id="MobiDB-lite"/>
    </source>
</evidence>